<feature type="compositionally biased region" description="Basic and acidic residues" evidence="2">
    <location>
        <begin position="107"/>
        <end position="117"/>
    </location>
</feature>
<protein>
    <submittedName>
        <fullName evidence="3">YbaB/EbfC DNA-binding family protein</fullName>
    </submittedName>
</protein>
<evidence type="ECO:0000313" key="4">
    <source>
        <dbReference type="Proteomes" id="UP000199529"/>
    </source>
</evidence>
<accession>A0A1H3L6A6</accession>
<dbReference type="OrthoDB" id="5118533at2"/>
<name>A0A1H3L6A6_9PSEU</name>
<dbReference type="AlphaFoldDB" id="A0A1H3L6A6"/>
<keyword evidence="1" id="KW-0175">Coiled coil</keyword>
<dbReference type="STRING" id="418495.SAMN05216215_103027"/>
<keyword evidence="4" id="KW-1185">Reference proteome</keyword>
<evidence type="ECO:0000256" key="1">
    <source>
        <dbReference type="SAM" id="Coils"/>
    </source>
</evidence>
<dbReference type="Proteomes" id="UP000199529">
    <property type="component" value="Unassembled WGS sequence"/>
</dbReference>
<gene>
    <name evidence="3" type="ORF">SAMN05216215_103027</name>
</gene>
<evidence type="ECO:0000256" key="2">
    <source>
        <dbReference type="SAM" id="MobiDB-lite"/>
    </source>
</evidence>
<dbReference type="Pfam" id="PF02575">
    <property type="entry name" value="YbaB_DNA_bd"/>
    <property type="match status" value="1"/>
</dbReference>
<keyword evidence="3" id="KW-0238">DNA-binding</keyword>
<sequence>MSFQDKLEQVLADYRRNRENLQSLQEKMTEKSSTATAPRNAVSATVDIHGQVTAIAFPTNAYKNMAPAELANAVRDTVRKAQQQAREEMIGLVEPMMPEGMSMRGAEPGKIDVDRFFPDDPEDSVFLRALNEGK</sequence>
<dbReference type="InterPro" id="IPR004401">
    <property type="entry name" value="YbaB/EbfC"/>
</dbReference>
<evidence type="ECO:0000313" key="3">
    <source>
        <dbReference type="EMBL" id="SDY59943.1"/>
    </source>
</evidence>
<dbReference type="SUPFAM" id="SSF82607">
    <property type="entry name" value="YbaB-like"/>
    <property type="match status" value="1"/>
</dbReference>
<dbReference type="InterPro" id="IPR036894">
    <property type="entry name" value="YbaB-like_sf"/>
</dbReference>
<dbReference type="RefSeq" id="WP_093270817.1">
    <property type="nucleotide sequence ID" value="NZ_FNOK01000030.1"/>
</dbReference>
<dbReference type="EMBL" id="FNOK01000030">
    <property type="protein sequence ID" value="SDY59943.1"/>
    <property type="molecule type" value="Genomic_DNA"/>
</dbReference>
<organism evidence="3 4">
    <name type="scientific">Saccharopolyspora shandongensis</name>
    <dbReference type="NCBI Taxonomy" id="418495"/>
    <lineage>
        <taxon>Bacteria</taxon>
        <taxon>Bacillati</taxon>
        <taxon>Actinomycetota</taxon>
        <taxon>Actinomycetes</taxon>
        <taxon>Pseudonocardiales</taxon>
        <taxon>Pseudonocardiaceae</taxon>
        <taxon>Saccharopolyspora</taxon>
    </lineage>
</organism>
<proteinExistence type="predicted"/>
<dbReference type="GO" id="GO:0003677">
    <property type="term" value="F:DNA binding"/>
    <property type="evidence" value="ECO:0007669"/>
    <property type="project" value="UniProtKB-KW"/>
</dbReference>
<dbReference type="Gene3D" id="3.30.1310.10">
    <property type="entry name" value="Nucleoid-associated protein YbaB-like domain"/>
    <property type="match status" value="1"/>
</dbReference>
<reference evidence="4" key="1">
    <citation type="submission" date="2016-10" db="EMBL/GenBank/DDBJ databases">
        <authorList>
            <person name="Varghese N."/>
            <person name="Submissions S."/>
        </authorList>
    </citation>
    <scope>NUCLEOTIDE SEQUENCE [LARGE SCALE GENOMIC DNA]</scope>
    <source>
        <strain evidence="4">CGMCC 4.3530</strain>
    </source>
</reference>
<feature type="coiled-coil region" evidence="1">
    <location>
        <begin position="4"/>
        <end position="31"/>
    </location>
</feature>
<feature type="region of interest" description="Disordered" evidence="2">
    <location>
        <begin position="95"/>
        <end position="117"/>
    </location>
</feature>